<evidence type="ECO:0000256" key="1">
    <source>
        <dbReference type="ARBA" id="ARBA00004496"/>
    </source>
</evidence>
<keyword evidence="3" id="KW-0963">Cytoplasm</keyword>
<evidence type="ECO:0000256" key="2">
    <source>
        <dbReference type="ARBA" id="ARBA00008791"/>
    </source>
</evidence>
<dbReference type="PANTHER" id="PTHR47892:SF1">
    <property type="entry name" value="UNIVERSAL STRESS PROTEIN E"/>
    <property type="match status" value="1"/>
</dbReference>
<dbReference type="SUPFAM" id="SSF52402">
    <property type="entry name" value="Adenine nucleotide alpha hydrolases-like"/>
    <property type="match status" value="2"/>
</dbReference>
<reference evidence="6 7" key="1">
    <citation type="journal article" date="2012" name="J. Bacteriol.">
        <title>Genome sequence of an alkane-degrading bacterium, Alcanivorax pacificus type strain W11-5, isolated from deep sea sediment.</title>
        <authorList>
            <person name="Lai Q."/>
            <person name="Shao Z."/>
        </authorList>
    </citation>
    <scope>NUCLEOTIDE SEQUENCE [LARGE SCALE GENOMIC DNA]</scope>
    <source>
        <strain evidence="6 7">W11-5</strain>
    </source>
</reference>
<keyword evidence="7" id="KW-1185">Reference proteome</keyword>
<feature type="domain" description="UspA" evidence="5">
    <location>
        <begin position="2"/>
        <end position="144"/>
    </location>
</feature>
<feature type="domain" description="UspA" evidence="5">
    <location>
        <begin position="173"/>
        <end position="300"/>
    </location>
</feature>
<organism evidence="6 7">
    <name type="scientific">Isoalcanivorax pacificus W11-5</name>
    <dbReference type="NCBI Taxonomy" id="391936"/>
    <lineage>
        <taxon>Bacteria</taxon>
        <taxon>Pseudomonadati</taxon>
        <taxon>Pseudomonadota</taxon>
        <taxon>Gammaproteobacteria</taxon>
        <taxon>Oceanospirillales</taxon>
        <taxon>Alcanivoracaceae</taxon>
        <taxon>Isoalcanivorax</taxon>
    </lineage>
</organism>
<dbReference type="OrthoDB" id="239260at2"/>
<evidence type="ECO:0000313" key="7">
    <source>
        <dbReference type="Proteomes" id="UP000006764"/>
    </source>
</evidence>
<dbReference type="STRING" id="391936.S7S_09225"/>
<dbReference type="Proteomes" id="UP000006764">
    <property type="component" value="Chromosome"/>
</dbReference>
<evidence type="ECO:0000256" key="4">
    <source>
        <dbReference type="ARBA" id="ARBA00037131"/>
    </source>
</evidence>
<proteinExistence type="inferred from homology"/>
<comment type="similarity">
    <text evidence="2">Belongs to the universal stress protein A family.</text>
</comment>
<protein>
    <submittedName>
        <fullName evidence="6">Universal stress protein family</fullName>
    </submittedName>
</protein>
<evidence type="ECO:0000256" key="3">
    <source>
        <dbReference type="ARBA" id="ARBA00022490"/>
    </source>
</evidence>
<dbReference type="Gene3D" id="3.40.50.12370">
    <property type="match status" value="1"/>
</dbReference>
<dbReference type="InterPro" id="IPR006016">
    <property type="entry name" value="UspA"/>
</dbReference>
<dbReference type="Pfam" id="PF00582">
    <property type="entry name" value="Usp"/>
    <property type="match status" value="2"/>
</dbReference>
<dbReference type="PANTHER" id="PTHR47892">
    <property type="entry name" value="UNIVERSAL STRESS PROTEIN E"/>
    <property type="match status" value="1"/>
</dbReference>
<sequence length="310" mass="33714">MQPVFVVLDSQLKAPQVALIKGVRLARGMRAPLVVFVNAYSAALVRAAGDESSPLIQARKAVNHGWQARIEALLDECGAQDLDVDIRIEWVKDDDEALRDAVLDTRPALVVVHAGDDSHPLKRLLLTPRHWQLLRKAPCSVLCVNDAPWVGDVPVLAAVDPDHDEGRLEGLNAAIVRAAREMSDVLDSSLDLAHVIEHPDEALILIAGEAIPSYVDTSGNLRDYYQNRLSALAEQAGLGAERHVLLEGSPAAALAEYQSMHMPLLLVLGTVHRGPLRRLLLGSTAEKIAQQASGDLLVVKDEHFSSPWQD</sequence>
<evidence type="ECO:0000259" key="5">
    <source>
        <dbReference type="Pfam" id="PF00582"/>
    </source>
</evidence>
<dbReference type="GO" id="GO:0005737">
    <property type="term" value="C:cytoplasm"/>
    <property type="evidence" value="ECO:0007669"/>
    <property type="project" value="UniProtKB-SubCell"/>
</dbReference>
<comment type="function">
    <text evidence="4">Required for resistance to DNA-damaging agents.</text>
</comment>
<evidence type="ECO:0000313" key="6">
    <source>
        <dbReference type="EMBL" id="AJD48259.1"/>
    </source>
</evidence>
<name>A0A0B4XIY0_9GAMM</name>
<accession>A0A0B4XIY0</accession>
<dbReference type="EMBL" id="CP004387">
    <property type="protein sequence ID" value="AJD48259.1"/>
    <property type="molecule type" value="Genomic_DNA"/>
</dbReference>
<dbReference type="AlphaFoldDB" id="A0A0B4XIY0"/>
<dbReference type="HOGENOM" id="CLU_049301_1_2_6"/>
<dbReference type="RefSeq" id="WP_008737771.1">
    <property type="nucleotide sequence ID" value="NZ_CP004387.1"/>
</dbReference>
<gene>
    <name evidence="6" type="ORF">S7S_09225</name>
</gene>
<comment type="subcellular location">
    <subcellularLocation>
        <location evidence="1">Cytoplasm</location>
    </subcellularLocation>
</comment>
<dbReference type="KEGG" id="apac:S7S_09225"/>